<evidence type="ECO:0000256" key="4">
    <source>
        <dbReference type="ARBA" id="ARBA00023136"/>
    </source>
</evidence>
<accession>A0A066UNS9</accession>
<keyword evidence="2 6" id="KW-0812">Transmembrane</keyword>
<evidence type="ECO:0000313" key="8">
    <source>
        <dbReference type="EMBL" id="KDN25873.1"/>
    </source>
</evidence>
<dbReference type="Gene3D" id="3.30.1150.10">
    <property type="match status" value="1"/>
</dbReference>
<dbReference type="Proteomes" id="UP000035860">
    <property type="component" value="Unassembled WGS sequence"/>
</dbReference>
<evidence type="ECO:0000259" key="7">
    <source>
        <dbReference type="PROSITE" id="PS52015"/>
    </source>
</evidence>
<feature type="transmembrane region" description="Helical" evidence="6">
    <location>
        <begin position="12"/>
        <end position="32"/>
    </location>
</feature>
<proteinExistence type="predicted"/>
<evidence type="ECO:0000256" key="3">
    <source>
        <dbReference type="ARBA" id="ARBA00022989"/>
    </source>
</evidence>
<name>A0A066UNS9_9GAMM</name>
<dbReference type="eggNOG" id="COG0810">
    <property type="taxonomic scope" value="Bacteria"/>
</dbReference>
<dbReference type="Pfam" id="PF03544">
    <property type="entry name" value="TonB_C"/>
    <property type="match status" value="1"/>
</dbReference>
<dbReference type="EMBL" id="AOMT01000005">
    <property type="protein sequence ID" value="KDN25873.1"/>
    <property type="molecule type" value="Genomic_DNA"/>
</dbReference>
<dbReference type="NCBIfam" id="TIGR01352">
    <property type="entry name" value="tonB_Cterm"/>
    <property type="match status" value="1"/>
</dbReference>
<protein>
    <submittedName>
        <fullName evidence="8">TonB-like protein</fullName>
    </submittedName>
</protein>
<feature type="region of interest" description="Disordered" evidence="5">
    <location>
        <begin position="150"/>
        <end position="226"/>
    </location>
</feature>
<sequence>MNNVNSTSNNGIKAMAVGVAIALHGLAGLGLAHMQMPELKPLKITPPIKIEIIEPIKEPEIVEIKINNLESPEPPKPIMAPKIEKNPDPRPAPAPTKPKVAETKPVKPQPVKPAQTPKVTEPEVEKPQVTQPSVDQAQLIAAQQRAQEQARWEAQQRAEADRLAREKAAAEARARADAEAKAKAEADAKARARAEAAAKAAAAAAKNSTDAGSGKGHNSGDSIGPVSLSAAEVDASWRRKPNLAQLCSPRLTGKTVNVTVKLTIDEKGSIQNASVTQSSGDKSFDRDVARAYKSGRLKPFIRNGQAVKGFANVPTAITIPSGAC</sequence>
<dbReference type="InterPro" id="IPR006260">
    <property type="entry name" value="TonB/TolA_C"/>
</dbReference>
<comment type="caution">
    <text evidence="8">The sequence shown here is derived from an EMBL/GenBank/DDBJ whole genome shotgun (WGS) entry which is preliminary data.</text>
</comment>
<keyword evidence="9" id="KW-1185">Reference proteome</keyword>
<keyword evidence="4 6" id="KW-0472">Membrane</keyword>
<gene>
    <name evidence="8" type="ORF">MBO_01725</name>
</gene>
<feature type="compositionally biased region" description="Basic and acidic residues" evidence="5">
    <location>
        <begin position="150"/>
        <end position="196"/>
    </location>
</feature>
<feature type="compositionally biased region" description="Low complexity" evidence="5">
    <location>
        <begin position="197"/>
        <end position="206"/>
    </location>
</feature>
<dbReference type="OrthoDB" id="5956010at2"/>
<comment type="subcellular location">
    <subcellularLocation>
        <location evidence="1">Membrane</location>
        <topology evidence="1">Single-pass membrane protein</topology>
    </subcellularLocation>
</comment>
<evidence type="ECO:0000256" key="1">
    <source>
        <dbReference type="ARBA" id="ARBA00004167"/>
    </source>
</evidence>
<feature type="domain" description="TonB C-terminal" evidence="7">
    <location>
        <begin position="230"/>
        <end position="324"/>
    </location>
</feature>
<dbReference type="GO" id="GO:0016020">
    <property type="term" value="C:membrane"/>
    <property type="evidence" value="ECO:0007669"/>
    <property type="project" value="UniProtKB-SubCell"/>
</dbReference>
<dbReference type="PROSITE" id="PS52015">
    <property type="entry name" value="TONB_CTD"/>
    <property type="match status" value="1"/>
</dbReference>
<keyword evidence="3 6" id="KW-1133">Transmembrane helix</keyword>
<feature type="region of interest" description="Disordered" evidence="5">
    <location>
        <begin position="67"/>
        <end position="133"/>
    </location>
</feature>
<evidence type="ECO:0000256" key="6">
    <source>
        <dbReference type="SAM" id="Phobius"/>
    </source>
</evidence>
<dbReference type="GO" id="GO:0055085">
    <property type="term" value="P:transmembrane transport"/>
    <property type="evidence" value="ECO:0007669"/>
    <property type="project" value="InterPro"/>
</dbReference>
<evidence type="ECO:0000256" key="5">
    <source>
        <dbReference type="SAM" id="MobiDB-lite"/>
    </source>
</evidence>
<dbReference type="SUPFAM" id="SSF74653">
    <property type="entry name" value="TolA/TonB C-terminal domain"/>
    <property type="match status" value="1"/>
</dbReference>
<evidence type="ECO:0000313" key="9">
    <source>
        <dbReference type="Proteomes" id="UP000035860"/>
    </source>
</evidence>
<dbReference type="RefSeq" id="WP_052585225.1">
    <property type="nucleotide sequence ID" value="NZ_AOMT01000005.1"/>
</dbReference>
<dbReference type="AlphaFoldDB" id="A0A066UNS9"/>
<reference evidence="8 9" key="1">
    <citation type="journal article" date="2014" name="Genome Announc.">
        <title>Draft Genome Sequence of Moraxella bovoculi Strain 237T (ATCC BAA-1259T) Isolated from a Calf with Infectious Bovine Keratoconjunctivitis.</title>
        <authorList>
            <person name="Calcutt M.J."/>
            <person name="Foecking M.F."/>
            <person name="Martin N.T."/>
            <person name="Mhlanga-Mutangadura T."/>
            <person name="Reilly T.J."/>
        </authorList>
    </citation>
    <scope>NUCLEOTIDE SEQUENCE [LARGE SCALE GENOMIC DNA]</scope>
    <source>
        <strain evidence="8 9">237</strain>
    </source>
</reference>
<dbReference type="InterPro" id="IPR037682">
    <property type="entry name" value="TonB_C"/>
</dbReference>
<organism evidence="8 9">
    <name type="scientific">Moraxella bovoculi 237</name>
    <dbReference type="NCBI Taxonomy" id="743974"/>
    <lineage>
        <taxon>Bacteria</taxon>
        <taxon>Pseudomonadati</taxon>
        <taxon>Pseudomonadota</taxon>
        <taxon>Gammaproteobacteria</taxon>
        <taxon>Moraxellales</taxon>
        <taxon>Moraxellaceae</taxon>
        <taxon>Moraxella</taxon>
    </lineage>
</organism>
<evidence type="ECO:0000256" key="2">
    <source>
        <dbReference type="ARBA" id="ARBA00022692"/>
    </source>
</evidence>